<sequence>MTELARYQEGPASVVVSRDGDDLVLWSSYDDCGKTIIEESRIAVANFVAKGEGPWPWYDLGDKRDGTLMVLDALGVEPPPWTAPLADTVLDLFDQARGGSSEVIELLAWGAEPDPVDPCGASPLWYAVRSLSAGIVVALIDAGADAGRRIDLSARGERFTTILHEIVRLGRTVALAHALATGVAPDLTDSDGATPLHVVDTNGDNVNPEMVRALVRAGAAVDAAMPSGAQPIEHAARRILPATVAAMVELGADPRRGLDALLSWWPLGVQSAGYRAGEVADIVDILRAGGAEVTERHRESAAGAGASQVEAALRR</sequence>
<dbReference type="OrthoDB" id="4611225at2"/>
<dbReference type="SMART" id="SM00248">
    <property type="entry name" value="ANK"/>
    <property type="match status" value="3"/>
</dbReference>
<gene>
    <name evidence="5" type="ORF">C8E89_103140</name>
</gene>
<dbReference type="RefSeq" id="WP_110315142.1">
    <property type="nucleotide sequence ID" value="NZ_QJJU01000003.1"/>
</dbReference>
<evidence type="ECO:0000256" key="1">
    <source>
        <dbReference type="ARBA" id="ARBA00022737"/>
    </source>
</evidence>
<feature type="region of interest" description="Disordered" evidence="4">
    <location>
        <begin position="296"/>
        <end position="315"/>
    </location>
</feature>
<evidence type="ECO:0000256" key="2">
    <source>
        <dbReference type="ARBA" id="ARBA00023043"/>
    </source>
</evidence>
<dbReference type="PANTHER" id="PTHR24189">
    <property type="entry name" value="MYOTROPHIN"/>
    <property type="match status" value="1"/>
</dbReference>
<dbReference type="PANTHER" id="PTHR24189:SF50">
    <property type="entry name" value="ANKYRIN REPEAT AND SOCS BOX PROTEIN 2"/>
    <property type="match status" value="1"/>
</dbReference>
<dbReference type="PROSITE" id="PS50297">
    <property type="entry name" value="ANK_REP_REGION"/>
    <property type="match status" value="1"/>
</dbReference>
<keyword evidence="1" id="KW-0677">Repeat</keyword>
<feature type="repeat" description="ANK" evidence="3">
    <location>
        <begin position="191"/>
        <end position="226"/>
    </location>
</feature>
<dbReference type="EMBL" id="QJJU01000003">
    <property type="protein sequence ID" value="PXX11053.1"/>
    <property type="molecule type" value="Genomic_DNA"/>
</dbReference>
<comment type="caution">
    <text evidence="5">The sequence shown here is derived from an EMBL/GenBank/DDBJ whole genome shotgun (WGS) entry which is preliminary data.</text>
</comment>
<dbReference type="InterPro" id="IPR050745">
    <property type="entry name" value="Multifunctional_regulatory"/>
</dbReference>
<keyword evidence="6" id="KW-1185">Reference proteome</keyword>
<name>A0A318HK50_9MYCO</name>
<dbReference type="Gene3D" id="1.25.40.20">
    <property type="entry name" value="Ankyrin repeat-containing domain"/>
    <property type="match status" value="1"/>
</dbReference>
<dbReference type="InterPro" id="IPR036770">
    <property type="entry name" value="Ankyrin_rpt-contain_sf"/>
</dbReference>
<reference evidence="6" key="1">
    <citation type="submission" date="2018-05" db="EMBL/GenBank/DDBJ databases">
        <authorList>
            <person name="Deangelis K."/>
            <person name="Huntemann M."/>
            <person name="Clum A."/>
            <person name="Pillay M."/>
            <person name="Palaniappan K."/>
            <person name="Varghese N."/>
            <person name="Mikhailova N."/>
            <person name="Stamatis D."/>
            <person name="Reddy T."/>
            <person name="Daum C."/>
            <person name="Shapiro N."/>
            <person name="Ivanova N."/>
            <person name="Kyrpides N."/>
            <person name="Woyke T."/>
        </authorList>
    </citation>
    <scope>NUCLEOTIDE SEQUENCE [LARGE SCALE GENOMIC DNA]</scope>
    <source>
        <strain evidence="6">GAS496</strain>
    </source>
</reference>
<dbReference type="Pfam" id="PF00023">
    <property type="entry name" value="Ank"/>
    <property type="match status" value="1"/>
</dbReference>
<evidence type="ECO:0000256" key="3">
    <source>
        <dbReference type="PROSITE-ProRule" id="PRU00023"/>
    </source>
</evidence>
<organism evidence="5 6">
    <name type="scientific">Mycolicibacterium moriokaense</name>
    <dbReference type="NCBI Taxonomy" id="39691"/>
    <lineage>
        <taxon>Bacteria</taxon>
        <taxon>Bacillati</taxon>
        <taxon>Actinomycetota</taxon>
        <taxon>Actinomycetes</taxon>
        <taxon>Mycobacteriales</taxon>
        <taxon>Mycobacteriaceae</taxon>
        <taxon>Mycolicibacterium</taxon>
    </lineage>
</organism>
<protein>
    <submittedName>
        <fullName evidence="5">Ankyrin repeat protein</fullName>
    </submittedName>
</protein>
<dbReference type="SUPFAM" id="SSF48403">
    <property type="entry name" value="Ankyrin repeat"/>
    <property type="match status" value="1"/>
</dbReference>
<evidence type="ECO:0000256" key="4">
    <source>
        <dbReference type="SAM" id="MobiDB-lite"/>
    </source>
</evidence>
<dbReference type="AlphaFoldDB" id="A0A318HK50"/>
<dbReference type="Proteomes" id="UP000247781">
    <property type="component" value="Unassembled WGS sequence"/>
</dbReference>
<evidence type="ECO:0000313" key="5">
    <source>
        <dbReference type="EMBL" id="PXX11053.1"/>
    </source>
</evidence>
<dbReference type="InterPro" id="IPR002110">
    <property type="entry name" value="Ankyrin_rpt"/>
</dbReference>
<evidence type="ECO:0000313" key="6">
    <source>
        <dbReference type="Proteomes" id="UP000247781"/>
    </source>
</evidence>
<proteinExistence type="predicted"/>
<accession>A0A318HK50</accession>
<feature type="compositionally biased region" description="Low complexity" evidence="4">
    <location>
        <begin position="301"/>
        <end position="315"/>
    </location>
</feature>
<keyword evidence="2 3" id="KW-0040">ANK repeat</keyword>
<reference evidence="5 6" key="2">
    <citation type="submission" date="2018-06" db="EMBL/GenBank/DDBJ databases">
        <title>Sequencing of bacterial isolates from soil warming experiment in Harvard Forest, Massachusetts, USA.</title>
        <authorList>
            <person name="Deangelis K.PhD."/>
        </authorList>
    </citation>
    <scope>NUCLEOTIDE SEQUENCE [LARGE SCALE GENOMIC DNA]</scope>
    <source>
        <strain evidence="5 6">GAS496</strain>
    </source>
</reference>
<dbReference type="PROSITE" id="PS50088">
    <property type="entry name" value="ANK_REPEAT"/>
    <property type="match status" value="1"/>
</dbReference>